<evidence type="ECO:0000256" key="7">
    <source>
        <dbReference type="PIRNR" id="PIRNR000124"/>
    </source>
</evidence>
<feature type="binding site" evidence="10">
    <location>
        <position position="180"/>
    </location>
    <ligand>
        <name>NAD(+)</name>
        <dbReference type="ChEBI" id="CHEBI:57540"/>
    </ligand>
</feature>
<evidence type="ECO:0000313" key="12">
    <source>
        <dbReference type="EMBL" id="SIS83300.1"/>
    </source>
</evidence>
<dbReference type="InterPro" id="IPR036291">
    <property type="entry name" value="NAD(P)-bd_dom_sf"/>
</dbReference>
<dbReference type="SUPFAM" id="SSF51735">
    <property type="entry name" value="NAD(P)-binding Rossmann-fold domains"/>
    <property type="match status" value="1"/>
</dbReference>
<dbReference type="NCBIfam" id="TIGR03026">
    <property type="entry name" value="NDP-sugDHase"/>
    <property type="match status" value="1"/>
</dbReference>
<dbReference type="InterPro" id="IPR001732">
    <property type="entry name" value="UDP-Glc/GDP-Man_DH_N"/>
</dbReference>
<dbReference type="SMART" id="SM00984">
    <property type="entry name" value="UDPG_MGDP_dh_C"/>
    <property type="match status" value="1"/>
</dbReference>
<feature type="binding site" evidence="9">
    <location>
        <begin position="276"/>
        <end position="280"/>
    </location>
    <ligand>
        <name>substrate</name>
    </ligand>
</feature>
<reference evidence="13" key="1">
    <citation type="submission" date="2017-01" db="EMBL/GenBank/DDBJ databases">
        <authorList>
            <person name="Varghese N."/>
            <person name="Submissions S."/>
        </authorList>
    </citation>
    <scope>NUCLEOTIDE SEQUENCE [LARGE SCALE GENOMIC DNA]</scope>
    <source>
        <strain evidence="13">DSM 18714</strain>
    </source>
</reference>
<comment type="similarity">
    <text evidence="2 7">Belongs to the UDP-glucose/GDP-mannose dehydrogenase family.</text>
</comment>
<organism evidence="12 13">
    <name type="scientific">Phaeovulum vinaykumarii</name>
    <dbReference type="NCBI Taxonomy" id="407234"/>
    <lineage>
        <taxon>Bacteria</taxon>
        <taxon>Pseudomonadati</taxon>
        <taxon>Pseudomonadota</taxon>
        <taxon>Alphaproteobacteria</taxon>
        <taxon>Rhodobacterales</taxon>
        <taxon>Paracoccaceae</taxon>
        <taxon>Phaeovulum</taxon>
    </lineage>
</organism>
<keyword evidence="5 7" id="KW-0520">NAD</keyword>
<evidence type="ECO:0000256" key="3">
    <source>
        <dbReference type="ARBA" id="ARBA00012954"/>
    </source>
</evidence>
<dbReference type="EMBL" id="FTOM01000006">
    <property type="protein sequence ID" value="SIS83300.1"/>
    <property type="molecule type" value="Genomic_DNA"/>
</dbReference>
<dbReference type="PANTHER" id="PTHR43750:SF1">
    <property type="entry name" value="GDP-MANNOSE 6-DEHYDROGENASE"/>
    <property type="match status" value="1"/>
</dbReference>
<dbReference type="SUPFAM" id="SSF52413">
    <property type="entry name" value="UDP-glucose/GDP-mannose dehydrogenase C-terminal domain"/>
    <property type="match status" value="1"/>
</dbReference>
<evidence type="ECO:0000313" key="13">
    <source>
        <dbReference type="Proteomes" id="UP000186098"/>
    </source>
</evidence>
<dbReference type="InterPro" id="IPR036220">
    <property type="entry name" value="UDP-Glc/GDP-Man_DH_C_sf"/>
</dbReference>
<comment type="pathway">
    <text evidence="1">Nucleotide-sugar biosynthesis; UDP-alpha-D-glucuronate biosynthesis; UDP-alpha-D-glucuronate from UDP-alpha-D-glucose: step 1/1.</text>
</comment>
<feature type="binding site" evidence="10">
    <location>
        <position position="105"/>
    </location>
    <ligand>
        <name>NAD(+)</name>
        <dbReference type="ChEBI" id="CHEBI:57540"/>
    </ligand>
</feature>
<dbReference type="RefSeq" id="WP_083947759.1">
    <property type="nucleotide sequence ID" value="NZ_FTOM01000006.1"/>
</dbReference>
<dbReference type="OrthoDB" id="9803238at2"/>
<dbReference type="InterPro" id="IPR014027">
    <property type="entry name" value="UDP-Glc/GDP-Man_DH_C"/>
</dbReference>
<feature type="binding site" evidence="10">
    <location>
        <position position="54"/>
    </location>
    <ligand>
        <name>NAD(+)</name>
        <dbReference type="ChEBI" id="CHEBI:57540"/>
    </ligand>
</feature>
<feature type="active site" description="Nucleophile" evidence="8">
    <location>
        <position position="287"/>
    </location>
</feature>
<keyword evidence="13" id="KW-1185">Reference proteome</keyword>
<evidence type="ECO:0000259" key="11">
    <source>
        <dbReference type="SMART" id="SM00984"/>
    </source>
</evidence>
<evidence type="ECO:0000256" key="1">
    <source>
        <dbReference type="ARBA" id="ARBA00004701"/>
    </source>
</evidence>
<dbReference type="InterPro" id="IPR008927">
    <property type="entry name" value="6-PGluconate_DH-like_C_sf"/>
</dbReference>
<dbReference type="GO" id="GO:0003979">
    <property type="term" value="F:UDP-glucose 6-dehydrogenase activity"/>
    <property type="evidence" value="ECO:0007669"/>
    <property type="project" value="UniProtKB-EC"/>
</dbReference>
<feature type="binding site" evidence="9">
    <location>
        <position position="343"/>
    </location>
    <ligand>
        <name>substrate</name>
    </ligand>
</feature>
<dbReference type="AlphaFoldDB" id="A0A1N7MB56"/>
<dbReference type="InterPro" id="IPR017476">
    <property type="entry name" value="UDP-Glc/GDP-Man"/>
</dbReference>
<evidence type="ECO:0000256" key="9">
    <source>
        <dbReference type="PIRSR" id="PIRSR500134-2"/>
    </source>
</evidence>
<dbReference type="Proteomes" id="UP000186098">
    <property type="component" value="Unassembled WGS sequence"/>
</dbReference>
<accession>A0A1N7MB56</accession>
<feature type="binding site" evidence="9">
    <location>
        <position position="284"/>
    </location>
    <ligand>
        <name>substrate</name>
    </ligand>
</feature>
<feature type="binding site" evidence="9">
    <location>
        <begin position="177"/>
        <end position="180"/>
    </location>
    <ligand>
        <name>substrate</name>
    </ligand>
</feature>
<dbReference type="Pfam" id="PF03721">
    <property type="entry name" value="UDPG_MGDP_dh_N"/>
    <property type="match status" value="1"/>
</dbReference>
<feature type="domain" description="UDP-glucose/GDP-mannose dehydrogenase C-terminal" evidence="11">
    <location>
        <begin position="336"/>
        <end position="449"/>
    </location>
</feature>
<feature type="binding site" evidence="9">
    <location>
        <position position="229"/>
    </location>
    <ligand>
        <name>substrate</name>
    </ligand>
</feature>
<dbReference type="PIRSF" id="PIRSF500134">
    <property type="entry name" value="UDPglc_DH_bac"/>
    <property type="match status" value="1"/>
</dbReference>
<dbReference type="SUPFAM" id="SSF48179">
    <property type="entry name" value="6-phosphogluconate dehydrogenase C-terminal domain-like"/>
    <property type="match status" value="1"/>
</dbReference>
<dbReference type="STRING" id="407234.SAMN05421795_106156"/>
<feature type="binding site" evidence="10">
    <location>
        <position position="49"/>
    </location>
    <ligand>
        <name>NAD(+)</name>
        <dbReference type="ChEBI" id="CHEBI:57540"/>
    </ligand>
</feature>
<dbReference type="GO" id="GO:0000271">
    <property type="term" value="P:polysaccharide biosynthetic process"/>
    <property type="evidence" value="ECO:0007669"/>
    <property type="project" value="InterPro"/>
</dbReference>
<feature type="binding site" evidence="10">
    <location>
        <position position="290"/>
    </location>
    <ligand>
        <name>NAD(+)</name>
        <dbReference type="ChEBI" id="CHEBI:57540"/>
    </ligand>
</feature>
<name>A0A1N7MB56_9RHOB</name>
<dbReference type="PIRSF" id="PIRSF000124">
    <property type="entry name" value="UDPglc_GDPman_dh"/>
    <property type="match status" value="1"/>
</dbReference>
<dbReference type="Gene3D" id="1.20.5.170">
    <property type="match status" value="1"/>
</dbReference>
<evidence type="ECO:0000256" key="2">
    <source>
        <dbReference type="ARBA" id="ARBA00006601"/>
    </source>
</evidence>
<evidence type="ECO:0000256" key="10">
    <source>
        <dbReference type="PIRSR" id="PIRSR500134-3"/>
    </source>
</evidence>
<dbReference type="GO" id="GO:0006065">
    <property type="term" value="P:UDP-glucuronate biosynthetic process"/>
    <property type="evidence" value="ECO:0007669"/>
    <property type="project" value="UniProtKB-UniPathway"/>
</dbReference>
<gene>
    <name evidence="12" type="ORF">SAMN05421795_106156</name>
</gene>
<dbReference type="InterPro" id="IPR014026">
    <property type="entry name" value="UDP-Glc/GDP-Man_DH_dimer"/>
</dbReference>
<evidence type="ECO:0000256" key="4">
    <source>
        <dbReference type="ARBA" id="ARBA00023002"/>
    </source>
</evidence>
<dbReference type="UniPathway" id="UPA00038">
    <property type="reaction ID" value="UER00491"/>
</dbReference>
<dbReference type="Gene3D" id="3.40.50.720">
    <property type="entry name" value="NAD(P)-binding Rossmann-like Domain"/>
    <property type="match status" value="2"/>
</dbReference>
<dbReference type="Pfam" id="PF03720">
    <property type="entry name" value="UDPG_MGDP_dh_C"/>
    <property type="match status" value="1"/>
</dbReference>
<sequence>MLHQASPQAFRPFEVIDTRPAISVVGLGYVGAVSTACLSALGHRVVGVDLDPVKVDAIRAGRAPLHEHDLDRLLSEGCEAGLIEATDDLVRAVQDTDVTFVSVGTPTAEDGSCDLRYIRAAAQAIGQGLRVKNAYHVVVMRCSIPPGSTMGVMVPEIERASGRVAGVDFGVCFNPEFLREGVAVADFNAPPKTVIGASDDRAAAIVSRIYEPVDPAPVLTSIETAEMVKYVDNVWHAAKVTFANEIGRLCKPLEVDSHAVMDIFVRDTKLNLSPYYLKPGFAYGGSCLPKEVRAVTHLAGALGVDLPMIRNLERSNRAQIAEALEMVRRTGARRVAVLGLAFKPGTDDLRESPILEVIAALHADGVDVTAHDRAVTAETRIEAQLDYVRHAAPGLRDLAPRLAGMLRATPEAAIAGAEAVIVTHSCDAYRQAVSETGTPVIDVARLFRDRSQQPQSVSGIGW</sequence>
<keyword evidence="4 7" id="KW-0560">Oxidoreductase</keyword>
<protein>
    <recommendedName>
        <fullName evidence="3 7">UDP-glucose 6-dehydrogenase</fullName>
        <ecNumber evidence="3 7">1.1.1.22</ecNumber>
    </recommendedName>
</protein>
<dbReference type="EC" id="1.1.1.22" evidence="3 7"/>
<evidence type="ECO:0000256" key="8">
    <source>
        <dbReference type="PIRSR" id="PIRSR500134-1"/>
    </source>
</evidence>
<feature type="binding site" evidence="10">
    <location>
        <position position="350"/>
    </location>
    <ligand>
        <name>NAD(+)</name>
        <dbReference type="ChEBI" id="CHEBI:57540"/>
    </ligand>
</feature>
<comment type="catalytic activity">
    <reaction evidence="6 7">
        <text>UDP-alpha-D-glucose + 2 NAD(+) + H2O = UDP-alpha-D-glucuronate + 2 NADH + 3 H(+)</text>
        <dbReference type="Rhea" id="RHEA:23596"/>
        <dbReference type="ChEBI" id="CHEBI:15377"/>
        <dbReference type="ChEBI" id="CHEBI:15378"/>
        <dbReference type="ChEBI" id="CHEBI:57540"/>
        <dbReference type="ChEBI" id="CHEBI:57945"/>
        <dbReference type="ChEBI" id="CHEBI:58052"/>
        <dbReference type="ChEBI" id="CHEBI:58885"/>
        <dbReference type="EC" id="1.1.1.22"/>
    </reaction>
</comment>
<evidence type="ECO:0000256" key="5">
    <source>
        <dbReference type="ARBA" id="ARBA00023027"/>
    </source>
</evidence>
<dbReference type="InterPro" id="IPR028357">
    <property type="entry name" value="UDPglc_DH_bac"/>
</dbReference>
<dbReference type="PANTHER" id="PTHR43750">
    <property type="entry name" value="UDP-GLUCOSE 6-DEHYDROGENASE TUAD"/>
    <property type="match status" value="1"/>
</dbReference>
<proteinExistence type="inferred from homology"/>
<dbReference type="Pfam" id="PF00984">
    <property type="entry name" value="UDPG_MGDP_dh"/>
    <property type="match status" value="1"/>
</dbReference>
<dbReference type="GO" id="GO:0051287">
    <property type="term" value="F:NAD binding"/>
    <property type="evidence" value="ECO:0007669"/>
    <property type="project" value="InterPro"/>
</dbReference>
<evidence type="ECO:0000256" key="6">
    <source>
        <dbReference type="ARBA" id="ARBA00047473"/>
    </source>
</evidence>